<evidence type="ECO:0000259" key="7">
    <source>
        <dbReference type="Pfam" id="PF02776"/>
    </source>
</evidence>
<dbReference type="InterPro" id="IPR012001">
    <property type="entry name" value="Thiamin_PyroP_enz_TPP-bd_dom"/>
</dbReference>
<dbReference type="PROSITE" id="PS00187">
    <property type="entry name" value="TPP_ENZYMES"/>
    <property type="match status" value="1"/>
</dbReference>
<sequence>MTHDHDLVLRPTPAQTSAALNPPARRPTTTPQGGATRHVITGRIGGDLVVETLSGLGATTVFGLPGQHALGLFDALRRSSLRYIGLRVENNAGFAADAYGRITGEAAPLLLSTGPGALTSLAALQEAAAASAPVLAISSQIPTAGLGGGRHGYLHELPDQAASFRGVVKSVHTVRTQSQIPSAIAAAWQSALTAPHGPVWVEIPQDVLLAETQLPEVTAADATPEELVPRPELTAVAAHLLSGAARPAIIAGGGVVRADASGKLRALAERIQAPVVTTFGGKGAFPWEHPLSLQSWLEDRHTTDFLEDADVLLVVGSGLGEMSSNYRTFKPRGRLIQIEADLGKLESNYPALGIHADARLALSALLETVDERTDAAAPERVRTLLERVRARIAAQELTLEQDALASIRRALPPRSPSFWDMTILSYWAWSAFDPRHPNTMHSAQGAGGLGYAFPAALGAAAADPTRPVLAVSGDGGALYSIAELATAKQHNFDVTWLIIDDGGYGILREYMTDTFGETTATATATETATELARPDYVALAESFGVPGVRTAPETLEGDLAKALSTPGPSVIVLPAVLRMFAPTHLG</sequence>
<dbReference type="InterPro" id="IPR045229">
    <property type="entry name" value="TPP_enz"/>
</dbReference>
<dbReference type="InterPro" id="IPR029035">
    <property type="entry name" value="DHS-like_NAD/FAD-binding_dom"/>
</dbReference>
<dbReference type="Pfam" id="PF02775">
    <property type="entry name" value="TPP_enzyme_C"/>
    <property type="match status" value="1"/>
</dbReference>
<evidence type="ECO:0000313" key="9">
    <source>
        <dbReference type="Proteomes" id="UP001596012"/>
    </source>
</evidence>
<dbReference type="CDD" id="cd07035">
    <property type="entry name" value="TPP_PYR_POX_like"/>
    <property type="match status" value="1"/>
</dbReference>
<dbReference type="PANTHER" id="PTHR18968:SF167">
    <property type="entry name" value="ACETOLACTATE SYNTHASE LARGE SUBUNIT ILVB2-RELATED"/>
    <property type="match status" value="1"/>
</dbReference>
<dbReference type="Pfam" id="PF02776">
    <property type="entry name" value="TPP_enzyme_N"/>
    <property type="match status" value="1"/>
</dbReference>
<dbReference type="EMBL" id="JBHSFG010000087">
    <property type="protein sequence ID" value="MFC4470994.1"/>
    <property type="molecule type" value="Genomic_DNA"/>
</dbReference>
<dbReference type="SUPFAM" id="SSF52467">
    <property type="entry name" value="DHS-like NAD/FAD-binding domain"/>
    <property type="match status" value="1"/>
</dbReference>
<feature type="region of interest" description="Disordered" evidence="4">
    <location>
        <begin position="1"/>
        <end position="35"/>
    </location>
</feature>
<dbReference type="InterPro" id="IPR029061">
    <property type="entry name" value="THDP-binding"/>
</dbReference>
<feature type="domain" description="Thiamine pyrophosphate enzyme TPP-binding" evidence="6">
    <location>
        <begin position="424"/>
        <end position="572"/>
    </location>
</feature>
<comment type="caution">
    <text evidence="8">The sequence shown here is derived from an EMBL/GenBank/DDBJ whole genome shotgun (WGS) entry which is preliminary data.</text>
</comment>
<dbReference type="CDD" id="cd00568">
    <property type="entry name" value="TPP_enzymes"/>
    <property type="match status" value="1"/>
</dbReference>
<dbReference type="InterPro" id="IPR012000">
    <property type="entry name" value="Thiamin_PyroP_enz_cen_dom"/>
</dbReference>
<evidence type="ECO:0000256" key="1">
    <source>
        <dbReference type="ARBA" id="ARBA00007812"/>
    </source>
</evidence>
<accession>A0ABV8Z1S5</accession>
<dbReference type="RefSeq" id="WP_386352582.1">
    <property type="nucleotide sequence ID" value="NZ_JBHSFG010000087.1"/>
</dbReference>
<evidence type="ECO:0000256" key="2">
    <source>
        <dbReference type="ARBA" id="ARBA00023052"/>
    </source>
</evidence>
<comment type="similarity">
    <text evidence="1 3">Belongs to the TPP enzyme family.</text>
</comment>
<dbReference type="InterPro" id="IPR011766">
    <property type="entry name" value="TPP_enzyme_TPP-bd"/>
</dbReference>
<feature type="domain" description="Thiamine pyrophosphate enzyme central" evidence="5">
    <location>
        <begin position="237"/>
        <end position="365"/>
    </location>
</feature>
<keyword evidence="9" id="KW-1185">Reference proteome</keyword>
<dbReference type="InterPro" id="IPR000399">
    <property type="entry name" value="TPP-bd_CS"/>
</dbReference>
<name>A0ABV8Z1S5_9ACTN</name>
<dbReference type="PANTHER" id="PTHR18968">
    <property type="entry name" value="THIAMINE PYROPHOSPHATE ENZYMES"/>
    <property type="match status" value="1"/>
</dbReference>
<dbReference type="Pfam" id="PF00205">
    <property type="entry name" value="TPP_enzyme_M"/>
    <property type="match status" value="1"/>
</dbReference>
<evidence type="ECO:0000256" key="4">
    <source>
        <dbReference type="SAM" id="MobiDB-lite"/>
    </source>
</evidence>
<reference evidence="9" key="1">
    <citation type="journal article" date="2019" name="Int. J. Syst. Evol. Microbiol.">
        <title>The Global Catalogue of Microorganisms (GCM) 10K type strain sequencing project: providing services to taxonomists for standard genome sequencing and annotation.</title>
        <authorList>
            <consortium name="The Broad Institute Genomics Platform"/>
            <consortium name="The Broad Institute Genome Sequencing Center for Infectious Disease"/>
            <person name="Wu L."/>
            <person name="Ma J."/>
        </authorList>
    </citation>
    <scope>NUCLEOTIDE SEQUENCE [LARGE SCALE GENOMIC DNA]</scope>
    <source>
        <strain evidence="9">DT43</strain>
    </source>
</reference>
<proteinExistence type="inferred from homology"/>
<dbReference type="Gene3D" id="3.40.50.970">
    <property type="match status" value="2"/>
</dbReference>
<dbReference type="Gene3D" id="3.40.50.1220">
    <property type="entry name" value="TPP-binding domain"/>
    <property type="match status" value="1"/>
</dbReference>
<evidence type="ECO:0000259" key="5">
    <source>
        <dbReference type="Pfam" id="PF00205"/>
    </source>
</evidence>
<protein>
    <submittedName>
        <fullName evidence="8">Thiamine pyrophosphate-binding protein</fullName>
    </submittedName>
</protein>
<gene>
    <name evidence="8" type="ORF">ACFPH6_41990</name>
</gene>
<evidence type="ECO:0000256" key="3">
    <source>
        <dbReference type="RuleBase" id="RU362132"/>
    </source>
</evidence>
<organism evidence="8 9">
    <name type="scientific">Streptomyces xiangluensis</name>
    <dbReference type="NCBI Taxonomy" id="2665720"/>
    <lineage>
        <taxon>Bacteria</taxon>
        <taxon>Bacillati</taxon>
        <taxon>Actinomycetota</taxon>
        <taxon>Actinomycetes</taxon>
        <taxon>Kitasatosporales</taxon>
        <taxon>Streptomycetaceae</taxon>
        <taxon>Streptomyces</taxon>
    </lineage>
</organism>
<evidence type="ECO:0000259" key="6">
    <source>
        <dbReference type="Pfam" id="PF02775"/>
    </source>
</evidence>
<evidence type="ECO:0000313" key="8">
    <source>
        <dbReference type="EMBL" id="MFC4470994.1"/>
    </source>
</evidence>
<feature type="domain" description="Thiamine pyrophosphate enzyme N-terminal TPP-binding" evidence="7">
    <location>
        <begin position="45"/>
        <end position="162"/>
    </location>
</feature>
<dbReference type="SUPFAM" id="SSF52518">
    <property type="entry name" value="Thiamin diphosphate-binding fold (THDP-binding)"/>
    <property type="match status" value="2"/>
</dbReference>
<keyword evidence="2 3" id="KW-0786">Thiamine pyrophosphate</keyword>
<dbReference type="Proteomes" id="UP001596012">
    <property type="component" value="Unassembled WGS sequence"/>
</dbReference>